<dbReference type="AlphaFoldDB" id="A0A3E1K8S3"/>
<dbReference type="InterPro" id="IPR027417">
    <property type="entry name" value="P-loop_NTPase"/>
</dbReference>
<dbReference type="SUPFAM" id="SSF52540">
    <property type="entry name" value="P-loop containing nucleoside triphosphate hydrolases"/>
    <property type="match status" value="1"/>
</dbReference>
<sequence>MHKILFAGPVGAGKTTAIASVSDTPVVATDTRASDEVQERKQRTTVAMDYGTLKVDPKLTVQLLGTPGQVRFSFMWEILSQGAIGLILLIDHARPDPLGDLRYYIEAFRGLLDKPGAAAVLGVTRCDLSPAPGIDRYREALAEIGYRMPVFEVDARERDDVKVALLALAAELSPQTRRRQSA</sequence>
<evidence type="ECO:0000313" key="5">
    <source>
        <dbReference type="EMBL" id="RFF30498.1"/>
    </source>
</evidence>
<dbReference type="InterPro" id="IPR052705">
    <property type="entry name" value="Gliding_Motility_GTPase"/>
</dbReference>
<comment type="caution">
    <text evidence="5">The sequence shown here is derived from an EMBL/GenBank/DDBJ whole genome shotgun (WGS) entry which is preliminary data.</text>
</comment>
<keyword evidence="3" id="KW-0378">Hydrolase</keyword>
<dbReference type="Gene3D" id="3.40.50.300">
    <property type="entry name" value="P-loop containing nucleotide triphosphate hydrolases"/>
    <property type="match status" value="1"/>
</dbReference>
<dbReference type="PANTHER" id="PTHR42708:SF1">
    <property type="entry name" value="GLIDING MOTILITY PROTEIN MGLA"/>
    <property type="match status" value="1"/>
</dbReference>
<name>A0A3E1K8S3_9GAMM</name>
<keyword evidence="6" id="KW-1185">Reference proteome</keyword>
<dbReference type="Pfam" id="PF03029">
    <property type="entry name" value="ATP_bind_1"/>
    <property type="match status" value="1"/>
</dbReference>
<reference evidence="5 6" key="1">
    <citation type="submission" date="2018-08" db="EMBL/GenBank/DDBJ databases">
        <title>Wenzhouxiangella salilacus sp. nov., a novel bacterium isolated from a saline lake in Xinjiang Province, China.</title>
        <authorList>
            <person name="Han S."/>
        </authorList>
    </citation>
    <scope>NUCLEOTIDE SEQUENCE [LARGE SCALE GENOMIC DNA]</scope>
    <source>
        <strain evidence="5 6">XDB06</strain>
    </source>
</reference>
<protein>
    <submittedName>
        <fullName evidence="5">GTP-binding protein</fullName>
    </submittedName>
</protein>
<dbReference type="EMBL" id="QUZK01000035">
    <property type="protein sequence ID" value="RFF30498.1"/>
    <property type="molecule type" value="Genomic_DNA"/>
</dbReference>
<accession>A0A3E1K8S3</accession>
<dbReference type="CDD" id="cd00882">
    <property type="entry name" value="Ras_like_GTPase"/>
    <property type="match status" value="1"/>
</dbReference>
<dbReference type="RefSeq" id="WP_116650690.1">
    <property type="nucleotide sequence ID" value="NZ_QUZK01000035.1"/>
</dbReference>
<evidence type="ECO:0000256" key="2">
    <source>
        <dbReference type="ARBA" id="ARBA00022741"/>
    </source>
</evidence>
<dbReference type="GO" id="GO:0016787">
    <property type="term" value="F:hydrolase activity"/>
    <property type="evidence" value="ECO:0007669"/>
    <property type="project" value="UniProtKB-KW"/>
</dbReference>
<evidence type="ECO:0000313" key="6">
    <source>
        <dbReference type="Proteomes" id="UP000260351"/>
    </source>
</evidence>
<keyword evidence="4" id="KW-0342">GTP-binding</keyword>
<dbReference type="InterPro" id="IPR004130">
    <property type="entry name" value="Gpn"/>
</dbReference>
<evidence type="ECO:0000256" key="1">
    <source>
        <dbReference type="ARBA" id="ARBA00005290"/>
    </source>
</evidence>
<keyword evidence="2" id="KW-0547">Nucleotide-binding</keyword>
<evidence type="ECO:0000256" key="3">
    <source>
        <dbReference type="ARBA" id="ARBA00022801"/>
    </source>
</evidence>
<dbReference type="OrthoDB" id="4319884at2"/>
<dbReference type="GO" id="GO:0005525">
    <property type="term" value="F:GTP binding"/>
    <property type="evidence" value="ECO:0007669"/>
    <property type="project" value="UniProtKB-KW"/>
</dbReference>
<dbReference type="Proteomes" id="UP000260351">
    <property type="component" value="Unassembled WGS sequence"/>
</dbReference>
<evidence type="ECO:0000256" key="4">
    <source>
        <dbReference type="ARBA" id="ARBA00023134"/>
    </source>
</evidence>
<dbReference type="PANTHER" id="PTHR42708">
    <property type="entry name" value="ATP/GTP-BINDING PROTEIN-RELATED"/>
    <property type="match status" value="1"/>
</dbReference>
<proteinExistence type="inferred from homology"/>
<comment type="similarity">
    <text evidence="1">Belongs to the GPN-loop GTPase family.</text>
</comment>
<dbReference type="PRINTS" id="PR00449">
    <property type="entry name" value="RASTRNSFRMNG"/>
</dbReference>
<organism evidence="5 6">
    <name type="scientific">Wenzhouxiangella sediminis</name>
    <dbReference type="NCBI Taxonomy" id="1792836"/>
    <lineage>
        <taxon>Bacteria</taxon>
        <taxon>Pseudomonadati</taxon>
        <taxon>Pseudomonadota</taxon>
        <taxon>Gammaproteobacteria</taxon>
        <taxon>Chromatiales</taxon>
        <taxon>Wenzhouxiangellaceae</taxon>
        <taxon>Wenzhouxiangella</taxon>
    </lineage>
</organism>
<gene>
    <name evidence="5" type="ORF">DZC52_08200</name>
</gene>